<proteinExistence type="predicted"/>
<protein>
    <submittedName>
        <fullName evidence="1">Uncharacterized protein</fullName>
    </submittedName>
</protein>
<keyword evidence="2" id="KW-1185">Reference proteome</keyword>
<name>A0A7J5B7N6_9MICO</name>
<reference evidence="1 2" key="1">
    <citation type="submission" date="2019-09" db="EMBL/GenBank/DDBJ databases">
        <title>Phylogeny of genus Pseudoclavibacter and closely related genus.</title>
        <authorList>
            <person name="Li Y."/>
        </authorList>
    </citation>
    <scope>NUCLEOTIDE SEQUENCE [LARGE SCALE GENOMIC DNA]</scope>
    <source>
        <strain evidence="1 2">KCTC 13959</strain>
    </source>
</reference>
<gene>
    <name evidence="1" type="ORF">F8O05_13650</name>
</gene>
<accession>A0A7J5B7N6</accession>
<sequence>MGIEGDGITTFHLGGGLVAAADSLFDFKRRYDPSNEPLTFHLGKVVHDPDQYRALAGTDFTEGYFPPWREPIPATDLKAA</sequence>
<dbReference type="OrthoDB" id="9785911at2"/>
<organism evidence="1 2">
    <name type="scientific">Gulosibacter chungangensis</name>
    <dbReference type="NCBI Taxonomy" id="979746"/>
    <lineage>
        <taxon>Bacteria</taxon>
        <taxon>Bacillati</taxon>
        <taxon>Actinomycetota</taxon>
        <taxon>Actinomycetes</taxon>
        <taxon>Micrococcales</taxon>
        <taxon>Microbacteriaceae</taxon>
        <taxon>Gulosibacter</taxon>
    </lineage>
</organism>
<evidence type="ECO:0000313" key="1">
    <source>
        <dbReference type="EMBL" id="KAB1640958.1"/>
    </source>
</evidence>
<dbReference type="RefSeq" id="WP_158053305.1">
    <property type="nucleotide sequence ID" value="NZ_WBKB01000011.1"/>
</dbReference>
<comment type="caution">
    <text evidence="1">The sequence shown here is derived from an EMBL/GenBank/DDBJ whole genome shotgun (WGS) entry which is preliminary data.</text>
</comment>
<dbReference type="Proteomes" id="UP000433493">
    <property type="component" value="Unassembled WGS sequence"/>
</dbReference>
<dbReference type="EMBL" id="WBKB01000011">
    <property type="protein sequence ID" value="KAB1640958.1"/>
    <property type="molecule type" value="Genomic_DNA"/>
</dbReference>
<evidence type="ECO:0000313" key="2">
    <source>
        <dbReference type="Proteomes" id="UP000433493"/>
    </source>
</evidence>
<dbReference type="AlphaFoldDB" id="A0A7J5B7N6"/>